<organism evidence="1 2">
    <name type="scientific">Potamilus streckersoni</name>
    <dbReference type="NCBI Taxonomy" id="2493646"/>
    <lineage>
        <taxon>Eukaryota</taxon>
        <taxon>Metazoa</taxon>
        <taxon>Spiralia</taxon>
        <taxon>Lophotrochozoa</taxon>
        <taxon>Mollusca</taxon>
        <taxon>Bivalvia</taxon>
        <taxon>Autobranchia</taxon>
        <taxon>Heteroconchia</taxon>
        <taxon>Palaeoheterodonta</taxon>
        <taxon>Unionida</taxon>
        <taxon>Unionoidea</taxon>
        <taxon>Unionidae</taxon>
        <taxon>Ambleminae</taxon>
        <taxon>Lampsilini</taxon>
        <taxon>Potamilus</taxon>
    </lineage>
</organism>
<reference evidence="1" key="2">
    <citation type="journal article" date="2021" name="Genome Biol. Evol.">
        <title>Developing a high-quality reference genome for a parasitic bivalve with doubly uniparental inheritance (Bivalvia: Unionida).</title>
        <authorList>
            <person name="Smith C.H."/>
        </authorList>
    </citation>
    <scope>NUCLEOTIDE SEQUENCE</scope>
    <source>
        <strain evidence="1">CHS0354</strain>
        <tissue evidence="1">Mantle</tissue>
    </source>
</reference>
<keyword evidence="2" id="KW-1185">Reference proteome</keyword>
<dbReference type="AlphaFoldDB" id="A0AAE0TCQ3"/>
<sequence length="82" mass="9460">EVFKDMLIKATRDDEKKAGNFVSAIKYLARRLLDTYKPCLPNGTSEYESLLVDSVKYLCQLHGFEAFPELTRKDLHIPQVLK</sequence>
<name>A0AAE0TCQ3_9BIVA</name>
<comment type="caution">
    <text evidence="1">The sequence shown here is derived from an EMBL/GenBank/DDBJ whole genome shotgun (WGS) entry which is preliminary data.</text>
</comment>
<gene>
    <name evidence="1" type="ORF">CHS0354_031143</name>
</gene>
<reference evidence="1" key="3">
    <citation type="submission" date="2023-05" db="EMBL/GenBank/DDBJ databases">
        <authorList>
            <person name="Smith C.H."/>
        </authorList>
    </citation>
    <scope>NUCLEOTIDE SEQUENCE</scope>
    <source>
        <strain evidence="1">CHS0354</strain>
        <tissue evidence="1">Mantle</tissue>
    </source>
</reference>
<feature type="non-terminal residue" evidence="1">
    <location>
        <position position="1"/>
    </location>
</feature>
<reference evidence="1" key="1">
    <citation type="journal article" date="2021" name="Genome Biol. Evol.">
        <title>A High-Quality Reference Genome for a Parasitic Bivalve with Doubly Uniparental Inheritance (Bivalvia: Unionida).</title>
        <authorList>
            <person name="Smith C.H."/>
        </authorList>
    </citation>
    <scope>NUCLEOTIDE SEQUENCE</scope>
    <source>
        <strain evidence="1">CHS0354</strain>
    </source>
</reference>
<protein>
    <submittedName>
        <fullName evidence="1">Uncharacterized protein</fullName>
    </submittedName>
</protein>
<accession>A0AAE0TCQ3</accession>
<dbReference type="Proteomes" id="UP001195483">
    <property type="component" value="Unassembled WGS sequence"/>
</dbReference>
<evidence type="ECO:0000313" key="2">
    <source>
        <dbReference type="Proteomes" id="UP001195483"/>
    </source>
</evidence>
<proteinExistence type="predicted"/>
<evidence type="ECO:0000313" key="1">
    <source>
        <dbReference type="EMBL" id="KAK3607518.1"/>
    </source>
</evidence>
<dbReference type="EMBL" id="JAEAOA010001866">
    <property type="protein sequence ID" value="KAK3607518.1"/>
    <property type="molecule type" value="Genomic_DNA"/>
</dbReference>